<reference evidence="2" key="1">
    <citation type="submission" date="2016-10" db="EMBL/GenBank/DDBJ databases">
        <authorList>
            <person name="Varghese N."/>
            <person name="Submissions S."/>
        </authorList>
    </citation>
    <scope>NUCLEOTIDE SEQUENCE [LARGE SCALE GENOMIC DNA]</scope>
    <source>
        <strain evidence="2">BP1-148</strain>
    </source>
</reference>
<evidence type="ECO:0000313" key="1">
    <source>
        <dbReference type="EMBL" id="SDH20810.1"/>
    </source>
</evidence>
<evidence type="ECO:0000313" key="2">
    <source>
        <dbReference type="Proteomes" id="UP000198779"/>
    </source>
</evidence>
<organism evidence="1 2">
    <name type="scientific">Prevotella communis</name>
    <dbReference type="NCBI Taxonomy" id="2913614"/>
    <lineage>
        <taxon>Bacteria</taxon>
        <taxon>Pseudomonadati</taxon>
        <taxon>Bacteroidota</taxon>
        <taxon>Bacteroidia</taxon>
        <taxon>Bacteroidales</taxon>
        <taxon>Prevotellaceae</taxon>
        <taxon>Prevotella</taxon>
    </lineage>
</organism>
<keyword evidence="2" id="KW-1185">Reference proteome</keyword>
<dbReference type="EMBL" id="FNCQ01000019">
    <property type="protein sequence ID" value="SDH20810.1"/>
    <property type="molecule type" value="Genomic_DNA"/>
</dbReference>
<dbReference type="InterPro" id="IPR023974">
    <property type="entry name" value="HxsD"/>
</dbReference>
<name>A0A1G8AKJ1_9BACT</name>
<dbReference type="AlphaFoldDB" id="A0A1G8AKJ1"/>
<dbReference type="STRING" id="645274.SAMN04487901_11974"/>
<gene>
    <name evidence="1" type="ORF">SAMN04487901_11974</name>
</gene>
<accession>A0A1G8AKJ1</accession>
<dbReference type="Proteomes" id="UP000198779">
    <property type="component" value="Unassembled WGS sequence"/>
</dbReference>
<proteinExistence type="predicted"/>
<dbReference type="RefSeq" id="WP_091818984.1">
    <property type="nucleotide sequence ID" value="NZ_FNCQ01000019.1"/>
</dbReference>
<sequence>MEIKVDRNIYSDSCISKVVYLLSKNYSIERSIENDYEILTIIQKTDEEFDINEFWDKMNDFKLREIINTETKDIKTILYAKAFGEFDNFDENDFD</sequence>
<dbReference type="NCBIfam" id="TIGR03976">
    <property type="entry name" value="chp_LLNDYxLRE"/>
    <property type="match status" value="1"/>
</dbReference>
<protein>
    <submittedName>
        <fullName evidence="1">His-Xaa-Ser system protein HxsD</fullName>
    </submittedName>
</protein>